<organism evidence="2 3">
    <name type="scientific">Roseateles albus</name>
    <dbReference type="NCBI Taxonomy" id="2987525"/>
    <lineage>
        <taxon>Bacteria</taxon>
        <taxon>Pseudomonadati</taxon>
        <taxon>Pseudomonadota</taxon>
        <taxon>Betaproteobacteria</taxon>
        <taxon>Burkholderiales</taxon>
        <taxon>Sphaerotilaceae</taxon>
        <taxon>Roseateles</taxon>
    </lineage>
</organism>
<dbReference type="Proteomes" id="UP001221189">
    <property type="component" value="Unassembled WGS sequence"/>
</dbReference>
<gene>
    <name evidence="2" type="ORF">PRZ03_09225</name>
</gene>
<dbReference type="Pfam" id="PF17194">
    <property type="entry name" value="AbiEi_3_N"/>
    <property type="match status" value="1"/>
</dbReference>
<dbReference type="InterPro" id="IPR021561">
    <property type="entry name" value="AbiEi_3"/>
</dbReference>
<evidence type="ECO:0000259" key="1">
    <source>
        <dbReference type="Pfam" id="PF17194"/>
    </source>
</evidence>
<dbReference type="EMBL" id="JAQQXT010000004">
    <property type="protein sequence ID" value="MDC8771748.1"/>
    <property type="molecule type" value="Genomic_DNA"/>
</dbReference>
<accession>A0ABT5KCU0</accession>
<dbReference type="Pfam" id="PF11459">
    <property type="entry name" value="AbiEi_3"/>
    <property type="match status" value="1"/>
</dbReference>
<evidence type="ECO:0000313" key="3">
    <source>
        <dbReference type="Proteomes" id="UP001221189"/>
    </source>
</evidence>
<evidence type="ECO:0000313" key="2">
    <source>
        <dbReference type="EMBL" id="MDC8771748.1"/>
    </source>
</evidence>
<proteinExistence type="predicted"/>
<reference evidence="2 3" key="1">
    <citation type="submission" date="2022-10" db="EMBL/GenBank/DDBJ databases">
        <title>Paucibacter sp. hw1 Genome sequencing.</title>
        <authorList>
            <person name="Park S."/>
        </authorList>
    </citation>
    <scope>NUCLEOTIDE SEQUENCE [LARGE SCALE GENOMIC DNA]</scope>
    <source>
        <strain evidence="3">hw1</strain>
    </source>
</reference>
<sequence>MAGTSKTFSFKTLLAETPRGQPLTTAWLAQKGLTAKHAARLAKDGWLRRIGHGVYGLPGDTLERDASLASLGTLISGLHIGGKTALNLRGFRHNLTHRETISLWGDSSTKLPAWFTEQFPAHYQATHLFDAETPMDLGIAPLPVGRPDLRVSTPERAILELLSDVGKRQALEEAKHLVESARMLRTDVLEDLLSHLTRIKVVRLAHAIADELALPWTTLALKHSKRIGGGDRWVNVGRTGDRLTLSRKK</sequence>
<name>A0ABT5KCU0_9BURK</name>
<dbReference type="InterPro" id="IPR033455">
    <property type="entry name" value="AbiEi_3_N"/>
</dbReference>
<feature type="domain" description="Transcriptional regulator AbiEi antitoxin N-terminal" evidence="1">
    <location>
        <begin position="10"/>
        <end position="96"/>
    </location>
</feature>
<protein>
    <submittedName>
        <fullName evidence="2">Type IV toxin-antitoxin system AbiEi family antitoxin domain-containing protein</fullName>
    </submittedName>
</protein>
<keyword evidence="3" id="KW-1185">Reference proteome</keyword>
<dbReference type="RefSeq" id="WP_273600033.1">
    <property type="nucleotide sequence ID" value="NZ_JAQQXT010000004.1"/>
</dbReference>
<comment type="caution">
    <text evidence="2">The sequence shown here is derived from an EMBL/GenBank/DDBJ whole genome shotgun (WGS) entry which is preliminary data.</text>
</comment>